<proteinExistence type="inferred from homology"/>
<comment type="caution">
    <text evidence="3">The sequence shown here is derived from an EMBL/GenBank/DDBJ whole genome shotgun (WGS) entry which is preliminary data.</text>
</comment>
<accession>A0ABR4XQ19</accession>
<evidence type="ECO:0000313" key="4">
    <source>
        <dbReference type="Proteomes" id="UP000030023"/>
    </source>
</evidence>
<dbReference type="InterPro" id="IPR036806">
    <property type="entry name" value="YozE_SAM-like_sf"/>
</dbReference>
<keyword evidence="4" id="KW-1185">Reference proteome</keyword>
<dbReference type="Proteomes" id="UP000030023">
    <property type="component" value="Unassembled WGS sequence"/>
</dbReference>
<reference evidence="3 4" key="1">
    <citation type="journal article" date="2014" name="Antonie Van Leeuwenhoek">
        <title>Oenococcus alcoholitolerans sp. nov., a lactic acid bacteria isolated from cachaca and ethanol fermentation processes.</title>
        <authorList>
            <person name="Badotti F."/>
            <person name="Moreira A.P."/>
            <person name="Tonon L.A."/>
            <person name="de Lucena B.T."/>
            <person name="Gomes Fde C."/>
            <person name="Kruger R."/>
            <person name="Thompson C.C."/>
            <person name="de Morais M.A.Jr."/>
            <person name="Rosa C.A."/>
            <person name="Thompson F.L."/>
        </authorList>
    </citation>
    <scope>NUCLEOTIDE SEQUENCE [LARGE SCALE GENOMIC DNA]</scope>
    <source>
        <strain evidence="3 4">UFRJ-M7.2.18</strain>
    </source>
</reference>
<dbReference type="HAMAP" id="MF_01538">
    <property type="entry name" value="UPF0346"/>
    <property type="match status" value="1"/>
</dbReference>
<dbReference type="InterPro" id="IPR023089">
    <property type="entry name" value="YozE_SAM-like"/>
</dbReference>
<dbReference type="EMBL" id="AXCV01000543">
    <property type="protein sequence ID" value="KGO22407.1"/>
    <property type="molecule type" value="Genomic_DNA"/>
</dbReference>
<dbReference type="Gene3D" id="1.10.150.260">
    <property type="entry name" value="YozE SAM-like"/>
    <property type="match status" value="1"/>
</dbReference>
<evidence type="ECO:0000256" key="1">
    <source>
        <dbReference type="HAMAP-Rule" id="MF_01538"/>
    </source>
</evidence>
<dbReference type="Pfam" id="PF06855">
    <property type="entry name" value="YozE_SAM_like"/>
    <property type="match status" value="1"/>
</dbReference>
<feature type="domain" description="YozE SAM-like" evidence="2">
    <location>
        <begin position="5"/>
        <end position="70"/>
    </location>
</feature>
<dbReference type="PIRSF" id="PIRSF037262">
    <property type="entry name" value="UCP037262"/>
    <property type="match status" value="1"/>
</dbReference>
<gene>
    <name evidence="3" type="ORF">Q757_09135</name>
</gene>
<name>A0ABR4XQ19_9LACO</name>
<sequence>MRSRSFYQWLMTQRKPENANEVQEFANGAFYDSAFPKQSQDFSEISNYLEENANYLASMQIFDEAWKEFLASEEEL</sequence>
<comment type="similarity">
    <text evidence="1">Belongs to the UPF0346 family.</text>
</comment>
<dbReference type="NCBIfam" id="NF010193">
    <property type="entry name" value="PRK13672.1"/>
    <property type="match status" value="1"/>
</dbReference>
<evidence type="ECO:0000259" key="2">
    <source>
        <dbReference type="Pfam" id="PF06855"/>
    </source>
</evidence>
<dbReference type="SUPFAM" id="SSF140652">
    <property type="entry name" value="YozE-like"/>
    <property type="match status" value="1"/>
</dbReference>
<dbReference type="InterPro" id="IPR010673">
    <property type="entry name" value="UPF0346"/>
</dbReference>
<evidence type="ECO:0000313" key="3">
    <source>
        <dbReference type="EMBL" id="KGO22407.1"/>
    </source>
</evidence>
<organism evidence="3 4">
    <name type="scientific">Oenococcus alcoholitolerans</name>
    <dbReference type="NCBI Taxonomy" id="931074"/>
    <lineage>
        <taxon>Bacteria</taxon>
        <taxon>Bacillati</taxon>
        <taxon>Bacillota</taxon>
        <taxon>Bacilli</taxon>
        <taxon>Lactobacillales</taxon>
        <taxon>Lactobacillaceae</taxon>
        <taxon>Oenococcus</taxon>
    </lineage>
</organism>
<protein>
    <recommendedName>
        <fullName evidence="1">UPF0346 protein Q757_09135</fullName>
    </recommendedName>
</protein>